<evidence type="ECO:0000313" key="12">
    <source>
        <dbReference type="Proteomes" id="UP000046395"/>
    </source>
</evidence>
<evidence type="ECO:0000256" key="4">
    <source>
        <dbReference type="ARBA" id="ARBA00023136"/>
    </source>
</evidence>
<evidence type="ECO:0000313" key="13">
    <source>
        <dbReference type="WBParaSite" id="TMUE_2000009623.1"/>
    </source>
</evidence>
<feature type="domain" description="VWFD" evidence="11">
    <location>
        <begin position="780"/>
        <end position="1011"/>
    </location>
</feature>
<evidence type="ECO:0000259" key="10">
    <source>
        <dbReference type="PROSITE" id="PS51220"/>
    </source>
</evidence>
<dbReference type="WBParaSite" id="TMUE_2000009623.1">
    <property type="protein sequence ID" value="TMUE_2000009623.1"/>
    <property type="gene ID" value="WBGene00288347"/>
</dbReference>
<evidence type="ECO:0000256" key="2">
    <source>
        <dbReference type="ARBA" id="ARBA00022692"/>
    </source>
</evidence>
<dbReference type="Pfam" id="PF23263">
    <property type="entry name" value="C8-3_MUC4"/>
    <property type="match status" value="1"/>
</dbReference>
<comment type="subcellular location">
    <subcellularLocation>
        <location evidence="1">Membrane</location>
    </subcellularLocation>
</comment>
<dbReference type="PROSITE" id="PS50923">
    <property type="entry name" value="SUSHI"/>
    <property type="match status" value="1"/>
</dbReference>
<dbReference type="SMART" id="SM00539">
    <property type="entry name" value="NIDO"/>
    <property type="match status" value="1"/>
</dbReference>
<feature type="transmembrane region" description="Helical" evidence="7">
    <location>
        <begin position="12"/>
        <end position="34"/>
    </location>
</feature>
<dbReference type="CDD" id="cd00033">
    <property type="entry name" value="CCP"/>
    <property type="match status" value="1"/>
</dbReference>
<keyword evidence="4 7" id="KW-0472">Membrane</keyword>
<dbReference type="GO" id="GO:0007160">
    <property type="term" value="P:cell-matrix adhesion"/>
    <property type="evidence" value="ECO:0007669"/>
    <property type="project" value="InterPro"/>
</dbReference>
<comment type="caution">
    <text evidence="6">Lacks conserved residue(s) required for the propagation of feature annotation.</text>
</comment>
<dbReference type="InterPro" id="IPR003886">
    <property type="entry name" value="NIDO_dom"/>
</dbReference>
<accession>A0A5S6QR44</accession>
<name>A0A5S6QR44_TRIMR</name>
<dbReference type="AlphaFoldDB" id="A0A5S6QR44"/>
<evidence type="ECO:0000256" key="1">
    <source>
        <dbReference type="ARBA" id="ARBA00004370"/>
    </source>
</evidence>
<dbReference type="Pfam" id="PF00084">
    <property type="entry name" value="Sushi"/>
    <property type="match status" value="1"/>
</dbReference>
<dbReference type="SMART" id="SM00032">
    <property type="entry name" value="CCP"/>
    <property type="match status" value="1"/>
</dbReference>
<keyword evidence="6" id="KW-0768">Sushi</keyword>
<dbReference type="PROSITE" id="PS50856">
    <property type="entry name" value="AMOP"/>
    <property type="match status" value="1"/>
</dbReference>
<dbReference type="Proteomes" id="UP000046395">
    <property type="component" value="Unassembled WGS sequence"/>
</dbReference>
<sequence>MLSHGQPIICRFVPLLLRMAILMLIFCTTAAVYAENGHSNFNFPFLPPDQFLTGPFANFNGTATANSAIEHIPMNGQPQTEYNFADRRTEEGWWNLYPFGEKFNDIDMADRPWKDLQIDLDFYFPFHGFRFNYTFIYPEGFVAFSYPDYVQPPYTFPNPLWPDQHDPSFIATFLCDQSFVHVGETRLSHVWYRIVTRPQYRWKQPRLDLRDQKATLLHEGRVEDTGLLDEITRDIRENMVGTSGYTADYALIVTWERMGYGGQPKFLRLDEYNEIKKWQNTYQMVITTDEHRSYVLLNYANINYTSSTSAGALSGRGGKQSAIVGFNGGNGTGFYEFPYSARGNSYKLADFGSTQVKGRWIAKVDESIIYGGCSNDSHGALTATNPWNGMIGGNSINVSGPCFRPEDYITMEIDEEIFDCAYINMVKARCIVPFNMVFKTGPVTFQISQDGRSYNWYSTLYIFPPALSRTMVHLLSHTDRIDPSAHRHQWHQADGENLTILWSAANISSKADARIDIVLWGYREDMIEREYIEVGAIARQIPNSGRHTFNPRNLDSSLMVSEQWKRFWGGSIQVRVSGNDQSDYGHYVMWSDPVPFGWYFRNKWEQAFGTDWATKLCIEWYNYDGLRDNFLRKTYAEMPCPCTLDQALVDFGRFTPLPTCEMMGDSSCIYTKGAQHCIVSTKSTAESGTQMCCYDFNGWLMFSQDYEFSPDYLKYFSAGVPYRANPWGGYVYKKPLYVPTWSNFYNDLLPYDLCCRWAGHCEFYYWRRPTSGCQNYEPAVTGIAYGHGHFITFDGTKYTFNGRGHFVLVLLDTPDCKFTAQIRTEQPPRTLYNADVPATVITGVSVQDKDSSVVQVFSRKQFRRWRYRTDILVDGKKYFFDMDRRRFFKRVLVYVPHLVMNQSEVYIQFTSGVGVRVVERHGILQVTVALPPDYRMDKLPASTPTSSEETRCNEAYFTMGLLGTYNGNPRDDFTAPDCSTVTVSMSKSEEYSRTIHDHFGSKWRTEEVKTNNLFGQLPQPLYYPNLFYSKTVFNPIHDPWKYTNYTAMETLIFTRDQEVQVACQGVYSCMFDYLVSGRREDGLDSLMAEKKFENDKRKGEQKVVSCGPLEKNYGVIKYPLGNNYLDGVVVAFTCQTEYYVHGTEQRKCQNGTWSPGWWVWCRSRKVEDALKWFTGILVSMIIVAFIATVFLCCIRTKARRLSEWSNFRITDGSLPNSFRRKPLSKCKNVKHVTARQAT</sequence>
<feature type="transmembrane region" description="Helical" evidence="7">
    <location>
        <begin position="1172"/>
        <end position="1194"/>
    </location>
</feature>
<dbReference type="PANTHER" id="PTHR13802">
    <property type="entry name" value="MUCIN 4-RELATED"/>
    <property type="match status" value="1"/>
</dbReference>
<evidence type="ECO:0000259" key="8">
    <source>
        <dbReference type="PROSITE" id="PS50856"/>
    </source>
</evidence>
<dbReference type="Pfam" id="PF03782">
    <property type="entry name" value="AMOP"/>
    <property type="match status" value="1"/>
</dbReference>
<evidence type="ECO:0000259" key="11">
    <source>
        <dbReference type="PROSITE" id="PS51233"/>
    </source>
</evidence>
<evidence type="ECO:0000256" key="6">
    <source>
        <dbReference type="PROSITE-ProRule" id="PRU00302"/>
    </source>
</evidence>
<evidence type="ECO:0000256" key="3">
    <source>
        <dbReference type="ARBA" id="ARBA00022989"/>
    </source>
</evidence>
<feature type="domain" description="AMOP" evidence="8">
    <location>
        <begin position="609"/>
        <end position="768"/>
    </location>
</feature>
<organism evidence="12 13">
    <name type="scientific">Trichuris muris</name>
    <name type="common">Mouse whipworm</name>
    <dbReference type="NCBI Taxonomy" id="70415"/>
    <lineage>
        <taxon>Eukaryota</taxon>
        <taxon>Metazoa</taxon>
        <taxon>Ecdysozoa</taxon>
        <taxon>Nematoda</taxon>
        <taxon>Enoplea</taxon>
        <taxon>Dorylaimia</taxon>
        <taxon>Trichinellida</taxon>
        <taxon>Trichuridae</taxon>
        <taxon>Trichuris</taxon>
    </lineage>
</organism>
<dbReference type="InterPro" id="IPR001846">
    <property type="entry name" value="VWF_type-D"/>
</dbReference>
<keyword evidence="12" id="KW-1185">Reference proteome</keyword>
<dbReference type="InterPro" id="IPR051495">
    <property type="entry name" value="Epithelial_Barrier/Signaling"/>
</dbReference>
<keyword evidence="5 6" id="KW-1015">Disulfide bond</keyword>
<reference evidence="13" key="1">
    <citation type="submission" date="2019-12" db="UniProtKB">
        <authorList>
            <consortium name="WormBaseParasite"/>
        </authorList>
    </citation>
    <scope>IDENTIFICATION</scope>
</reference>
<dbReference type="PANTHER" id="PTHR13802:SF52">
    <property type="entry name" value="MUCIN-4"/>
    <property type="match status" value="1"/>
</dbReference>
<dbReference type="PROSITE" id="PS51220">
    <property type="entry name" value="NIDO"/>
    <property type="match status" value="1"/>
</dbReference>
<dbReference type="InterPro" id="IPR035976">
    <property type="entry name" value="Sushi/SCR/CCP_sf"/>
</dbReference>
<evidence type="ECO:0000256" key="7">
    <source>
        <dbReference type="SAM" id="Phobius"/>
    </source>
</evidence>
<dbReference type="SMART" id="SM00216">
    <property type="entry name" value="VWD"/>
    <property type="match status" value="1"/>
</dbReference>
<dbReference type="SUPFAM" id="SSF57535">
    <property type="entry name" value="Complement control module/SCR domain"/>
    <property type="match status" value="1"/>
</dbReference>
<dbReference type="Gene3D" id="2.10.70.10">
    <property type="entry name" value="Complement Module, domain 1"/>
    <property type="match status" value="1"/>
</dbReference>
<feature type="disulfide bond" evidence="6">
    <location>
        <begin position="1134"/>
        <end position="1161"/>
    </location>
</feature>
<dbReference type="PROSITE" id="PS51233">
    <property type="entry name" value="VWFD"/>
    <property type="match status" value="1"/>
</dbReference>
<feature type="domain" description="Sushi" evidence="9">
    <location>
        <begin position="1104"/>
        <end position="1163"/>
    </location>
</feature>
<proteinExistence type="predicted"/>
<dbReference type="InterPro" id="IPR056619">
    <property type="entry name" value="C8-3_MUC4"/>
</dbReference>
<feature type="domain" description="NIDO" evidence="10">
    <location>
        <begin position="206"/>
        <end position="367"/>
    </location>
</feature>
<evidence type="ECO:0000256" key="5">
    <source>
        <dbReference type="ARBA" id="ARBA00023157"/>
    </source>
</evidence>
<dbReference type="STRING" id="70415.A0A5S6QR44"/>
<dbReference type="Pfam" id="PF06119">
    <property type="entry name" value="NIDO"/>
    <property type="match status" value="1"/>
</dbReference>
<dbReference type="Pfam" id="PF00094">
    <property type="entry name" value="VWD"/>
    <property type="match status" value="1"/>
</dbReference>
<keyword evidence="2 7" id="KW-0812">Transmembrane</keyword>
<dbReference type="InterPro" id="IPR005533">
    <property type="entry name" value="AMOP_dom"/>
</dbReference>
<protein>
    <submittedName>
        <fullName evidence="13">AMOP domain-containing protein</fullName>
    </submittedName>
</protein>
<evidence type="ECO:0000259" key="9">
    <source>
        <dbReference type="PROSITE" id="PS50923"/>
    </source>
</evidence>
<dbReference type="SMART" id="SM00723">
    <property type="entry name" value="AMOP"/>
    <property type="match status" value="1"/>
</dbReference>
<dbReference type="GO" id="GO:0016020">
    <property type="term" value="C:membrane"/>
    <property type="evidence" value="ECO:0007669"/>
    <property type="project" value="UniProtKB-SubCell"/>
</dbReference>
<keyword evidence="3 7" id="KW-1133">Transmembrane helix</keyword>
<dbReference type="InterPro" id="IPR000436">
    <property type="entry name" value="Sushi_SCR_CCP_dom"/>
</dbReference>